<accession>A0A1A9UYG6</accession>
<keyword evidence="2" id="KW-1185">Reference proteome</keyword>
<reference evidence="1" key="1">
    <citation type="submission" date="2020-05" db="UniProtKB">
        <authorList>
            <consortium name="EnsemblMetazoa"/>
        </authorList>
    </citation>
    <scope>IDENTIFICATION</scope>
    <source>
        <strain evidence="1">TTRI</strain>
    </source>
</reference>
<dbReference type="AlphaFoldDB" id="A0A1A9UYG6"/>
<name>A0A1A9UYG6_GLOAU</name>
<protein>
    <submittedName>
        <fullName evidence="1">Uncharacterized protein</fullName>
    </submittedName>
</protein>
<evidence type="ECO:0000313" key="1">
    <source>
        <dbReference type="EnsemblMetazoa" id="GAUT019766-PA"/>
    </source>
</evidence>
<dbReference type="PANTHER" id="PTHR40240">
    <property type="entry name" value="PLEXUS, ISOFORM A"/>
    <property type="match status" value="1"/>
</dbReference>
<dbReference type="PANTHER" id="PTHR40240:SF1">
    <property type="entry name" value="PLEXUS, ISOFORM A"/>
    <property type="match status" value="1"/>
</dbReference>
<proteinExistence type="predicted"/>
<dbReference type="STRING" id="7395.A0A1A9UYG6"/>
<dbReference type="Proteomes" id="UP000078200">
    <property type="component" value="Unassembled WGS sequence"/>
</dbReference>
<organism evidence="1 2">
    <name type="scientific">Glossina austeni</name>
    <name type="common">Savannah tsetse fly</name>
    <dbReference type="NCBI Taxonomy" id="7395"/>
    <lineage>
        <taxon>Eukaryota</taxon>
        <taxon>Metazoa</taxon>
        <taxon>Ecdysozoa</taxon>
        <taxon>Arthropoda</taxon>
        <taxon>Hexapoda</taxon>
        <taxon>Insecta</taxon>
        <taxon>Pterygota</taxon>
        <taxon>Neoptera</taxon>
        <taxon>Endopterygota</taxon>
        <taxon>Diptera</taxon>
        <taxon>Brachycera</taxon>
        <taxon>Muscomorpha</taxon>
        <taxon>Hippoboscoidea</taxon>
        <taxon>Glossinidae</taxon>
        <taxon>Glossina</taxon>
    </lineage>
</organism>
<evidence type="ECO:0000313" key="2">
    <source>
        <dbReference type="Proteomes" id="UP000078200"/>
    </source>
</evidence>
<dbReference type="VEuPathDB" id="VectorBase:GAUT019766"/>
<sequence length="314" mass="33724">MAENDTVIATVCDTVNSNSNHNNQHDVVVKTTIITLSGESGNAIVGNCGGVRVDGSIHAATTTTNNNTITAATANQSAICTTIPSIAAGHPTNNAIIALHNGNLNKTLNTTQNTTKTSTTTTTTTNGWMDYKKLKTYLILKDKQNEKTNQTPESERAYFLRKKPASVVERAKFVCYTCGNDTPSSQLRLVYCCPNAEREPYYPFIKTMTAFKNASPISPQGMVQICSTCYEKHSSRAEGGQNATTGSVGTAATGEKADEVSGMLFINFSNLMEGETWGKGGRNVSEYPGICILGSPIFMLTSDTKQMVVSRVLC</sequence>
<dbReference type="EnsemblMetazoa" id="GAUT019766-RA">
    <property type="protein sequence ID" value="GAUT019766-PA"/>
    <property type="gene ID" value="GAUT019766"/>
</dbReference>